<gene>
    <name evidence="1" type="ORF">AMORRO_LOCUS16559</name>
</gene>
<evidence type="ECO:0000313" key="2">
    <source>
        <dbReference type="Proteomes" id="UP000789342"/>
    </source>
</evidence>
<dbReference type="EMBL" id="CAJVPV010046311">
    <property type="protein sequence ID" value="CAG8770628.1"/>
    <property type="molecule type" value="Genomic_DNA"/>
</dbReference>
<dbReference type="AlphaFoldDB" id="A0A9N9JB06"/>
<proteinExistence type="predicted"/>
<evidence type="ECO:0000313" key="1">
    <source>
        <dbReference type="EMBL" id="CAG8770628.1"/>
    </source>
</evidence>
<sequence>SNRAIASDKNKKKRVIVSLECVGTSNNTRLSQLRRLRYHIYKGDNVTKIIINEILTTNLLTGNSYPYLNQLGLI</sequence>
<keyword evidence="2" id="KW-1185">Reference proteome</keyword>
<name>A0A9N9JB06_9GLOM</name>
<dbReference type="Proteomes" id="UP000789342">
    <property type="component" value="Unassembled WGS sequence"/>
</dbReference>
<reference evidence="1" key="1">
    <citation type="submission" date="2021-06" db="EMBL/GenBank/DDBJ databases">
        <authorList>
            <person name="Kallberg Y."/>
            <person name="Tangrot J."/>
            <person name="Rosling A."/>
        </authorList>
    </citation>
    <scope>NUCLEOTIDE SEQUENCE</scope>
    <source>
        <strain evidence="1">CL551</strain>
    </source>
</reference>
<organism evidence="1 2">
    <name type="scientific">Acaulospora morrowiae</name>
    <dbReference type="NCBI Taxonomy" id="94023"/>
    <lineage>
        <taxon>Eukaryota</taxon>
        <taxon>Fungi</taxon>
        <taxon>Fungi incertae sedis</taxon>
        <taxon>Mucoromycota</taxon>
        <taxon>Glomeromycotina</taxon>
        <taxon>Glomeromycetes</taxon>
        <taxon>Diversisporales</taxon>
        <taxon>Acaulosporaceae</taxon>
        <taxon>Acaulospora</taxon>
    </lineage>
</organism>
<protein>
    <submittedName>
        <fullName evidence="1">5590_t:CDS:1</fullName>
    </submittedName>
</protein>
<feature type="non-terminal residue" evidence="1">
    <location>
        <position position="1"/>
    </location>
</feature>
<accession>A0A9N9JB06</accession>
<comment type="caution">
    <text evidence="1">The sequence shown here is derived from an EMBL/GenBank/DDBJ whole genome shotgun (WGS) entry which is preliminary data.</text>
</comment>